<dbReference type="PANTHER" id="PTHR47413:SF2">
    <property type="entry name" value="LIPASE-LIKE PAD4"/>
    <property type="match status" value="1"/>
</dbReference>
<protein>
    <recommendedName>
        <fullName evidence="1">EDS1 EP domain-containing protein</fullName>
    </recommendedName>
</protein>
<reference evidence="3" key="1">
    <citation type="journal article" date="2020" name="Genome Biol.">
        <title>Gamete binning: chromosome-level and haplotype-resolved genome assembly enabled by high-throughput single-cell sequencing of gamete genomes.</title>
        <authorList>
            <person name="Campoy J.A."/>
            <person name="Sun H."/>
            <person name="Goel M."/>
            <person name="Jiao W.-B."/>
            <person name="Folz-Donahue K."/>
            <person name="Wang N."/>
            <person name="Rubio M."/>
            <person name="Liu C."/>
            <person name="Kukat C."/>
            <person name="Ruiz D."/>
            <person name="Huettel B."/>
            <person name="Schneeberger K."/>
        </authorList>
    </citation>
    <scope>NUCLEOTIDE SEQUENCE [LARGE SCALE GENOMIC DNA]</scope>
    <source>
        <strain evidence="3">cv. Rojo Pasion</strain>
    </source>
</reference>
<sequence>MQGELPQSSCDAGESTSEPVKACLKIAKQLGRRPNLKCADLAVRLSRITPYRAEIEWCKGSCDKSDEKLGYYNAFKQRGSSKRGHKVNMNRHKLSAF</sequence>
<dbReference type="Pfam" id="PF18117">
    <property type="entry name" value="EDS1_EP"/>
    <property type="match status" value="1"/>
</dbReference>
<name>A0A6J5X9G8_PRUAR</name>
<keyword evidence="3" id="KW-1185">Reference proteome</keyword>
<accession>A0A6J5X9G8</accession>
<gene>
    <name evidence="2" type="ORF">ORAREDHAP_LOCUS30123</name>
</gene>
<dbReference type="Proteomes" id="UP000507245">
    <property type="component" value="Unassembled WGS sequence"/>
</dbReference>
<dbReference type="PANTHER" id="PTHR47413">
    <property type="entry name" value="LIPASE-LIKE PAD4"/>
    <property type="match status" value="1"/>
</dbReference>
<evidence type="ECO:0000313" key="2">
    <source>
        <dbReference type="EMBL" id="CAB4309183.1"/>
    </source>
</evidence>
<dbReference type="EMBL" id="CAEKKB010000004">
    <property type="protein sequence ID" value="CAB4309183.1"/>
    <property type="molecule type" value="Genomic_DNA"/>
</dbReference>
<dbReference type="InterPro" id="IPR041266">
    <property type="entry name" value="EDS1_EP"/>
</dbReference>
<evidence type="ECO:0000259" key="1">
    <source>
        <dbReference type="Pfam" id="PF18117"/>
    </source>
</evidence>
<dbReference type="OrthoDB" id="10497118at2759"/>
<dbReference type="AlphaFoldDB" id="A0A6J5X9G8"/>
<organism evidence="2 3">
    <name type="scientific">Prunus armeniaca</name>
    <name type="common">Apricot</name>
    <name type="synonym">Armeniaca vulgaris</name>
    <dbReference type="NCBI Taxonomy" id="36596"/>
    <lineage>
        <taxon>Eukaryota</taxon>
        <taxon>Viridiplantae</taxon>
        <taxon>Streptophyta</taxon>
        <taxon>Embryophyta</taxon>
        <taxon>Tracheophyta</taxon>
        <taxon>Spermatophyta</taxon>
        <taxon>Magnoliopsida</taxon>
        <taxon>eudicotyledons</taxon>
        <taxon>Gunneridae</taxon>
        <taxon>Pentapetalae</taxon>
        <taxon>rosids</taxon>
        <taxon>fabids</taxon>
        <taxon>Rosales</taxon>
        <taxon>Rosaceae</taxon>
        <taxon>Amygdaloideae</taxon>
        <taxon>Amygdaleae</taxon>
        <taxon>Prunus</taxon>
    </lineage>
</organism>
<evidence type="ECO:0000313" key="3">
    <source>
        <dbReference type="Proteomes" id="UP000507245"/>
    </source>
</evidence>
<proteinExistence type="predicted"/>
<feature type="domain" description="EDS1 EP" evidence="1">
    <location>
        <begin position="53"/>
        <end position="97"/>
    </location>
</feature>